<evidence type="ECO:0000313" key="11">
    <source>
        <dbReference type="Proteomes" id="UP001228504"/>
    </source>
</evidence>
<sequence>MKKYIYNIKKFIFIQVICYGVVTLSTASIPYIQKLFFDSITKEGKEYSLIILILAYAVCKVLESIFLYIDNIYVWKGALEFETSLKKDFFRSIFNYNFEKFSKKDIGEYISIQGNDITELEQDYLEPLIDIIKSINMIIIYGIILFICVDFRIAIVIFLGSIATILVPRFTWKILSEKRNEYLEEMSLYVSTIKDFLQGFKVIQRKTRKNINMEHEKVLNKTKNKRFIYGKLKSLTMMIEDFSMNILSIVTFVITGILLFKGEITVGTGVATLGYVNCFISPINSIMYDINSVSSLKKVKEKVISYINARGEEKPIFKKKFNDKIEFNNVSFTYKDFSLKNICCSFEKGKKYAIVGHSGSGKSTLINILMSYIKAKDGNVTIDGENLNLIDTSNIIYCINQNEHIFIEDFINNATVFNSYSKDKTNEVISNFDVKMIDSIKSKNNCQLLSGGEKQMLGMIRMLTADTEIFIMDEPFSAVDLKNSKKLQDFLFNLKGKTVIMVTHKLSNNLNEFDEVILMENGEIIKKGTYKEINETEEFKKFQNC</sequence>
<comment type="subcellular location">
    <subcellularLocation>
        <location evidence="1">Cell membrane</location>
        <topology evidence="1">Multi-pass membrane protein</topology>
    </subcellularLocation>
</comment>
<dbReference type="InterPro" id="IPR027417">
    <property type="entry name" value="P-loop_NTPase"/>
</dbReference>
<name>A0ABT9UPY8_9FIRM</name>
<feature type="domain" description="ABC transporter" evidence="8">
    <location>
        <begin position="325"/>
        <end position="544"/>
    </location>
</feature>
<protein>
    <submittedName>
        <fullName evidence="10">ABC-type bacteriocin/lantibiotic exporter with double-glycine peptidase domain</fullName>
    </submittedName>
</protein>
<evidence type="ECO:0000256" key="7">
    <source>
        <dbReference type="SAM" id="Phobius"/>
    </source>
</evidence>
<keyword evidence="11" id="KW-1185">Reference proteome</keyword>
<dbReference type="RefSeq" id="WP_307483089.1">
    <property type="nucleotide sequence ID" value="NZ_JAUSUF010000001.1"/>
</dbReference>
<evidence type="ECO:0000256" key="6">
    <source>
        <dbReference type="ARBA" id="ARBA00023136"/>
    </source>
</evidence>
<dbReference type="Gene3D" id="3.40.50.300">
    <property type="entry name" value="P-loop containing nucleotide triphosphate hydrolases"/>
    <property type="match status" value="1"/>
</dbReference>
<keyword evidence="4" id="KW-0067">ATP-binding</keyword>
<keyword evidence="2 7" id="KW-0812">Transmembrane</keyword>
<dbReference type="PANTHER" id="PTHR43394:SF1">
    <property type="entry name" value="ATP-BINDING CASSETTE SUB-FAMILY B MEMBER 10, MITOCHONDRIAL"/>
    <property type="match status" value="1"/>
</dbReference>
<keyword evidence="3" id="KW-0547">Nucleotide-binding</keyword>
<evidence type="ECO:0000256" key="4">
    <source>
        <dbReference type="ARBA" id="ARBA00022840"/>
    </source>
</evidence>
<proteinExistence type="predicted"/>
<organism evidence="10 11">
    <name type="scientific">Eubacterium multiforme</name>
    <dbReference type="NCBI Taxonomy" id="83339"/>
    <lineage>
        <taxon>Bacteria</taxon>
        <taxon>Bacillati</taxon>
        <taxon>Bacillota</taxon>
        <taxon>Clostridia</taxon>
        <taxon>Eubacteriales</taxon>
        <taxon>Eubacteriaceae</taxon>
        <taxon>Eubacterium</taxon>
    </lineage>
</organism>
<dbReference type="InterPro" id="IPR011527">
    <property type="entry name" value="ABC1_TM_dom"/>
</dbReference>
<dbReference type="SMART" id="SM00382">
    <property type="entry name" value="AAA"/>
    <property type="match status" value="1"/>
</dbReference>
<dbReference type="PROSITE" id="PS50893">
    <property type="entry name" value="ABC_TRANSPORTER_2"/>
    <property type="match status" value="1"/>
</dbReference>
<dbReference type="Pfam" id="PF00664">
    <property type="entry name" value="ABC_membrane"/>
    <property type="match status" value="1"/>
</dbReference>
<dbReference type="SUPFAM" id="SSF90123">
    <property type="entry name" value="ABC transporter transmembrane region"/>
    <property type="match status" value="1"/>
</dbReference>
<reference evidence="10 11" key="1">
    <citation type="submission" date="2023-07" db="EMBL/GenBank/DDBJ databases">
        <title>Genomic Encyclopedia of Type Strains, Phase IV (KMG-IV): sequencing the most valuable type-strain genomes for metagenomic binning, comparative biology and taxonomic classification.</title>
        <authorList>
            <person name="Goeker M."/>
        </authorList>
    </citation>
    <scope>NUCLEOTIDE SEQUENCE [LARGE SCALE GENOMIC DNA]</scope>
    <source>
        <strain evidence="10 11">DSM 20694</strain>
    </source>
</reference>
<accession>A0ABT9UPY8</accession>
<comment type="caution">
    <text evidence="10">The sequence shown here is derived from an EMBL/GenBank/DDBJ whole genome shotgun (WGS) entry which is preliminary data.</text>
</comment>
<feature type="domain" description="ABC transmembrane type-1" evidence="9">
    <location>
        <begin position="16"/>
        <end position="295"/>
    </location>
</feature>
<evidence type="ECO:0000256" key="5">
    <source>
        <dbReference type="ARBA" id="ARBA00022989"/>
    </source>
</evidence>
<dbReference type="PROSITE" id="PS50929">
    <property type="entry name" value="ABC_TM1F"/>
    <property type="match status" value="1"/>
</dbReference>
<evidence type="ECO:0000256" key="1">
    <source>
        <dbReference type="ARBA" id="ARBA00004651"/>
    </source>
</evidence>
<dbReference type="EMBL" id="JAUSUF010000001">
    <property type="protein sequence ID" value="MDQ0148716.1"/>
    <property type="molecule type" value="Genomic_DNA"/>
</dbReference>
<evidence type="ECO:0000313" key="10">
    <source>
        <dbReference type="EMBL" id="MDQ0148716.1"/>
    </source>
</evidence>
<feature type="transmembrane region" description="Helical" evidence="7">
    <location>
        <begin position="47"/>
        <end position="69"/>
    </location>
</feature>
<feature type="transmembrane region" description="Helical" evidence="7">
    <location>
        <begin position="266"/>
        <end position="288"/>
    </location>
</feature>
<dbReference type="PROSITE" id="PS00211">
    <property type="entry name" value="ABC_TRANSPORTER_1"/>
    <property type="match status" value="1"/>
</dbReference>
<keyword evidence="5 7" id="KW-1133">Transmembrane helix</keyword>
<dbReference type="PANTHER" id="PTHR43394">
    <property type="entry name" value="ATP-DEPENDENT PERMEASE MDL1, MITOCHONDRIAL"/>
    <property type="match status" value="1"/>
</dbReference>
<feature type="transmembrane region" description="Helical" evidence="7">
    <location>
        <begin position="242"/>
        <end position="260"/>
    </location>
</feature>
<dbReference type="Proteomes" id="UP001228504">
    <property type="component" value="Unassembled WGS sequence"/>
</dbReference>
<dbReference type="Gene3D" id="1.20.1560.10">
    <property type="entry name" value="ABC transporter type 1, transmembrane domain"/>
    <property type="match status" value="1"/>
</dbReference>
<dbReference type="InterPro" id="IPR039421">
    <property type="entry name" value="Type_1_exporter"/>
</dbReference>
<feature type="transmembrane region" description="Helical" evidence="7">
    <location>
        <begin position="12"/>
        <end position="32"/>
    </location>
</feature>
<feature type="transmembrane region" description="Helical" evidence="7">
    <location>
        <begin position="138"/>
        <end position="166"/>
    </location>
</feature>
<dbReference type="InterPro" id="IPR003439">
    <property type="entry name" value="ABC_transporter-like_ATP-bd"/>
</dbReference>
<dbReference type="SUPFAM" id="SSF52540">
    <property type="entry name" value="P-loop containing nucleoside triphosphate hydrolases"/>
    <property type="match status" value="1"/>
</dbReference>
<dbReference type="CDD" id="cd03228">
    <property type="entry name" value="ABCC_MRP_Like"/>
    <property type="match status" value="1"/>
</dbReference>
<evidence type="ECO:0000259" key="9">
    <source>
        <dbReference type="PROSITE" id="PS50929"/>
    </source>
</evidence>
<evidence type="ECO:0000256" key="2">
    <source>
        <dbReference type="ARBA" id="ARBA00022692"/>
    </source>
</evidence>
<evidence type="ECO:0000256" key="3">
    <source>
        <dbReference type="ARBA" id="ARBA00022741"/>
    </source>
</evidence>
<dbReference type="InterPro" id="IPR017871">
    <property type="entry name" value="ABC_transporter-like_CS"/>
</dbReference>
<dbReference type="InterPro" id="IPR003593">
    <property type="entry name" value="AAA+_ATPase"/>
</dbReference>
<keyword evidence="6 7" id="KW-0472">Membrane</keyword>
<dbReference type="InterPro" id="IPR036640">
    <property type="entry name" value="ABC1_TM_sf"/>
</dbReference>
<gene>
    <name evidence="10" type="ORF">J2S18_000633</name>
</gene>
<evidence type="ECO:0000259" key="8">
    <source>
        <dbReference type="PROSITE" id="PS50893"/>
    </source>
</evidence>
<dbReference type="Pfam" id="PF00005">
    <property type="entry name" value="ABC_tran"/>
    <property type="match status" value="1"/>
</dbReference>